<feature type="transmembrane region" description="Helical" evidence="7">
    <location>
        <begin position="133"/>
        <end position="152"/>
    </location>
</feature>
<dbReference type="Gene3D" id="1.25.40.10">
    <property type="entry name" value="Tetratricopeptide repeat domain"/>
    <property type="match status" value="2"/>
</dbReference>
<evidence type="ECO:0000256" key="2">
    <source>
        <dbReference type="ARBA" id="ARBA00022617"/>
    </source>
</evidence>
<reference evidence="9 10" key="1">
    <citation type="submission" date="2024-05" db="EMBL/GenBank/DDBJ databases">
        <authorList>
            <person name="Yi C."/>
        </authorList>
    </citation>
    <scope>NUCLEOTIDE SEQUENCE [LARGE SCALE GENOMIC DNA]</scope>
    <source>
        <strain evidence="9 10">XS13</strain>
    </source>
</reference>
<keyword evidence="2 7" id="KW-0349">Heme</keyword>
<dbReference type="SUPFAM" id="SSF48452">
    <property type="entry name" value="TPR-like"/>
    <property type="match status" value="1"/>
</dbReference>
<dbReference type="InterPro" id="IPR038297">
    <property type="entry name" value="CcmH/CycL/NrfF/Ccl2_sf"/>
</dbReference>
<dbReference type="RefSeq" id="WP_347920840.1">
    <property type="nucleotide sequence ID" value="NZ_JBDXMX010000004.1"/>
</dbReference>
<keyword evidence="5" id="KW-0201">Cytochrome c-type biogenesis</keyword>
<evidence type="ECO:0000256" key="3">
    <source>
        <dbReference type="ARBA" id="ARBA00022723"/>
    </source>
</evidence>
<dbReference type="Proteomes" id="UP001484097">
    <property type="component" value="Unassembled WGS sequence"/>
</dbReference>
<keyword evidence="4 7" id="KW-0732">Signal</keyword>
<dbReference type="InterPro" id="IPR011990">
    <property type="entry name" value="TPR-like_helical_dom_sf"/>
</dbReference>
<accession>A0ABV0IJH8</accession>
<protein>
    <recommendedName>
        <fullName evidence="7">Cytochrome c-type biogenesis protein</fullName>
    </recommendedName>
</protein>
<comment type="similarity">
    <text evidence="1 7">Belongs to the CcmH/CycL/Ccl2/NrfF family.</text>
</comment>
<keyword evidence="7" id="KW-0812">Transmembrane</keyword>
<comment type="function">
    <text evidence="7">Possible subunit of a heme lyase.</text>
</comment>
<evidence type="ECO:0000256" key="6">
    <source>
        <dbReference type="ARBA" id="ARBA00023004"/>
    </source>
</evidence>
<evidence type="ECO:0000313" key="9">
    <source>
        <dbReference type="EMBL" id="MEO9248240.1"/>
    </source>
</evidence>
<organism evidence="9 10">
    <name type="scientific">Citricoccus nitrophenolicus</name>
    <dbReference type="NCBI Taxonomy" id="863575"/>
    <lineage>
        <taxon>Bacteria</taxon>
        <taxon>Bacillati</taxon>
        <taxon>Actinomycetota</taxon>
        <taxon>Actinomycetes</taxon>
        <taxon>Micrococcales</taxon>
        <taxon>Micrococcaceae</taxon>
        <taxon>Citricoccus</taxon>
    </lineage>
</organism>
<proteinExistence type="inferred from homology"/>
<evidence type="ECO:0000256" key="7">
    <source>
        <dbReference type="RuleBase" id="RU364112"/>
    </source>
</evidence>
<keyword evidence="3 7" id="KW-0479">Metal-binding</keyword>
<dbReference type="Gene3D" id="1.10.8.640">
    <property type="entry name" value="Cytochrome C biogenesis protein"/>
    <property type="match status" value="1"/>
</dbReference>
<dbReference type="Pfam" id="PF14559">
    <property type="entry name" value="TPR_19"/>
    <property type="match status" value="1"/>
</dbReference>
<dbReference type="PANTHER" id="PTHR47870:SF1">
    <property type="entry name" value="CYTOCHROME C-TYPE BIOGENESIS PROTEIN CCMH"/>
    <property type="match status" value="1"/>
</dbReference>
<evidence type="ECO:0000256" key="5">
    <source>
        <dbReference type="ARBA" id="ARBA00022748"/>
    </source>
</evidence>
<feature type="transmembrane region" description="Helical" evidence="7">
    <location>
        <begin position="105"/>
        <end position="124"/>
    </location>
</feature>
<dbReference type="CDD" id="cd16378">
    <property type="entry name" value="CcmH_N"/>
    <property type="match status" value="1"/>
</dbReference>
<keyword evidence="7" id="KW-0472">Membrane</keyword>
<evidence type="ECO:0000256" key="1">
    <source>
        <dbReference type="ARBA" id="ARBA00010342"/>
    </source>
</evidence>
<feature type="domain" description="CcmH/CycL/Ccl2/NrfF N-terminal" evidence="8">
    <location>
        <begin position="32"/>
        <end position="130"/>
    </location>
</feature>
<dbReference type="InterPro" id="IPR051263">
    <property type="entry name" value="C-type_cytochrome_biogenesis"/>
</dbReference>
<keyword evidence="7" id="KW-1133">Transmembrane helix</keyword>
<dbReference type="InterPro" id="IPR005616">
    <property type="entry name" value="CcmH/CycL/Ccl2/NrfF_N"/>
</dbReference>
<evidence type="ECO:0000256" key="4">
    <source>
        <dbReference type="ARBA" id="ARBA00022729"/>
    </source>
</evidence>
<evidence type="ECO:0000259" key="8">
    <source>
        <dbReference type="Pfam" id="PF03918"/>
    </source>
</evidence>
<evidence type="ECO:0000313" key="10">
    <source>
        <dbReference type="Proteomes" id="UP001484097"/>
    </source>
</evidence>
<dbReference type="Pfam" id="PF03918">
    <property type="entry name" value="CcmH"/>
    <property type="match status" value="1"/>
</dbReference>
<gene>
    <name evidence="9" type="ORF">ABDK96_11145</name>
</gene>
<comment type="caution">
    <text evidence="9">The sequence shown here is derived from an EMBL/GenBank/DDBJ whole genome shotgun (WGS) entry which is preliminary data.</text>
</comment>
<keyword evidence="6 7" id="KW-0408">Iron</keyword>
<dbReference type="EMBL" id="JBDXMX010000004">
    <property type="protein sequence ID" value="MEO9248240.1"/>
    <property type="molecule type" value="Genomic_DNA"/>
</dbReference>
<sequence length="311" mass="33030">MRRVLTWALVTAIGALAVVGLWQAAANPVPVSAQETARQISQSLRCPTCAGESIADSSALLSDAMRQTVEQQVGQGRSADEIRAWFAERYGDEVLLAPPRNGYGWVLWAVPVALVGAAVVVLLVRGVSARRRWAAALAALAVATLAGVWLLVPPTTVPDPEPTQREDAPRVDTVAVLRDAVDQTPGDAGLRIALAGALEEAGEDDEAVEAYAAATRLRPLDPGTRYRHAFALVRSGDPAAARELLETTLDVQQDHAPSLLLLGALVHDGDPERASVLLQRFVRLAPDHPAADQVRAFLEGGQDEVPAEVLP</sequence>
<keyword evidence="10" id="KW-1185">Reference proteome</keyword>
<dbReference type="PANTHER" id="PTHR47870">
    <property type="entry name" value="CYTOCHROME C-TYPE BIOGENESIS PROTEIN CCMH"/>
    <property type="match status" value="1"/>
</dbReference>
<name>A0ABV0IJH8_9MICC</name>